<dbReference type="GO" id="GO:0003677">
    <property type="term" value="F:DNA binding"/>
    <property type="evidence" value="ECO:0007669"/>
    <property type="project" value="UniProtKB-KW"/>
</dbReference>
<dbReference type="GO" id="GO:0005634">
    <property type="term" value="C:nucleus"/>
    <property type="evidence" value="ECO:0007669"/>
    <property type="project" value="TreeGrafter"/>
</dbReference>
<evidence type="ECO:0000256" key="1">
    <source>
        <dbReference type="ARBA" id="ARBA00023125"/>
    </source>
</evidence>
<evidence type="ECO:0000313" key="5">
    <source>
        <dbReference type="RefSeq" id="XP_022323199.1"/>
    </source>
</evidence>
<name>A0A8B8D6M6_CRAVI</name>
<feature type="region of interest" description="Disordered" evidence="3">
    <location>
        <begin position="443"/>
        <end position="468"/>
    </location>
</feature>
<feature type="region of interest" description="Disordered" evidence="3">
    <location>
        <begin position="1"/>
        <end position="121"/>
    </location>
</feature>
<evidence type="ECO:0000256" key="2">
    <source>
        <dbReference type="ARBA" id="ARBA00023242"/>
    </source>
</evidence>
<dbReference type="OrthoDB" id="515799at2759"/>
<feature type="region of interest" description="Disordered" evidence="3">
    <location>
        <begin position="853"/>
        <end position="884"/>
    </location>
</feature>
<dbReference type="GO" id="GO:0003682">
    <property type="term" value="F:chromatin binding"/>
    <property type="evidence" value="ECO:0007669"/>
    <property type="project" value="InterPro"/>
</dbReference>
<feature type="compositionally biased region" description="Basic and acidic residues" evidence="3">
    <location>
        <begin position="35"/>
        <end position="46"/>
    </location>
</feature>
<feature type="compositionally biased region" description="Basic and acidic residues" evidence="3">
    <location>
        <begin position="105"/>
        <end position="121"/>
    </location>
</feature>
<keyword evidence="4" id="KW-1185">Reference proteome</keyword>
<proteinExistence type="predicted"/>
<accession>A0A8B8D6M6</accession>
<dbReference type="GeneID" id="111124549"/>
<protein>
    <submittedName>
        <fullName evidence="5">Protein cramped-like</fullName>
    </submittedName>
</protein>
<dbReference type="InterPro" id="IPR055315">
    <property type="entry name" value="Cramped-like"/>
</dbReference>
<evidence type="ECO:0000256" key="3">
    <source>
        <dbReference type="SAM" id="MobiDB-lite"/>
    </source>
</evidence>
<feature type="compositionally biased region" description="Low complexity" evidence="3">
    <location>
        <begin position="52"/>
        <end position="73"/>
    </location>
</feature>
<keyword evidence="2" id="KW-0539">Nucleus</keyword>
<evidence type="ECO:0000313" key="4">
    <source>
        <dbReference type="Proteomes" id="UP000694844"/>
    </source>
</evidence>
<dbReference type="RefSeq" id="XP_022323199.1">
    <property type="nucleotide sequence ID" value="XM_022467491.1"/>
</dbReference>
<gene>
    <name evidence="5" type="primary">LOC111124549</name>
</gene>
<keyword evidence="1" id="KW-0238">DNA-binding</keyword>
<dbReference type="PANTHER" id="PTHR21677:SF1">
    <property type="entry name" value="PROTEIN CRAMPED-LIKE"/>
    <property type="match status" value="1"/>
</dbReference>
<dbReference type="KEGG" id="cvn:111124549"/>
<reference evidence="5" key="1">
    <citation type="submission" date="2025-08" db="UniProtKB">
        <authorList>
            <consortium name="RefSeq"/>
        </authorList>
    </citation>
    <scope>IDENTIFICATION</scope>
    <source>
        <tissue evidence="5">Whole sample</tissue>
    </source>
</reference>
<organism evidence="4 5">
    <name type="scientific">Crassostrea virginica</name>
    <name type="common">Eastern oyster</name>
    <dbReference type="NCBI Taxonomy" id="6565"/>
    <lineage>
        <taxon>Eukaryota</taxon>
        <taxon>Metazoa</taxon>
        <taxon>Spiralia</taxon>
        <taxon>Lophotrochozoa</taxon>
        <taxon>Mollusca</taxon>
        <taxon>Bivalvia</taxon>
        <taxon>Autobranchia</taxon>
        <taxon>Pteriomorphia</taxon>
        <taxon>Ostreida</taxon>
        <taxon>Ostreoidea</taxon>
        <taxon>Ostreidae</taxon>
        <taxon>Crassostrea</taxon>
    </lineage>
</organism>
<dbReference type="PANTHER" id="PTHR21677">
    <property type="entry name" value="CRAMPED PROTEIN"/>
    <property type="match status" value="1"/>
</dbReference>
<sequence>MPLKRRRNSGHGDGIDRDIKGNSIGVDGTGIANEKTAKTGSRKEDIANQQEKASNSKSANVKSASSTSSNRNNGESRVGAFTRSRIVKKPRRDFSPPESPVKKPTPKETKLNTPETKTKRQWELWSSEDKDAFFEALFEHGKDFDAIQNWIATKCRRKSVNSGLIKNKDQVRHLYYRTWHKISKFIIVDKDVKKEIQEVYGLINYGVLRKKIKGVLNEKVGAKLNELVYTGCTAVKVRGKNVRIKTPMCNALKKLNNIDDNKSESSEKVPDKICVEMTPKTNAAWSFVQELATNPRLRMLLKGDRKLSSVINYMSSKWKPHRVKLKESLDGENDMNTVLKVYPHRECQVTPVSLHSIKDTKVNLAFNHYKENTKNLVTLSKGKKTEALVPACDSSSVDGGESLPGVTCTFDSPKSTKSSKDSSVKTDSAMTFSVDVGALEDGDNATFPDTLLSQRKENDGLNKEGSSNTIELSSVEEMDGCVPIGMDVSAEREGCDSDQKAEPTAEELAAIESRKMKEALEGGLSVDKADMTLAELYLMFGKEGKLRMEYEWCKEEVTPQHLCNMLRRLVNLAAIQVADLSAKSPNNSNSPCHACGMVKGKSRVGNSRGQKSRCPLTSKYGEGFTDASTQTFKVDNSGPKDAVFRVPVCSPAFLQRNLSVTPASTPSQINPSTHFLPPQRGMRKIRTNRKQLSIQRNILPKQPLMTVLNTPGQQPLSIPVCPKVGLVNMPNNGVKLQPKMITTTGTPGGTPVQLNVHPTSPVDNNISKLLSGIDIDMSQNSTATALKDCGTSKGETMSTMPRNTLSPPNISALLDISLTNLPAGSSENSDKLIDLAIGNSSSNTTFSTLLETQNRDVLNTPKKNPNKYSSPPGSPTANPWLNTGEDGGDLTFMNLLSDSPLKPPHTYHVTTAPNPVIQTTPLFSESSRDSIMGRLDVDGTLQSVLYENSIDYAVKFQDLAAHISGNADSSLLRKTDSSG</sequence>
<feature type="compositionally biased region" description="Low complexity" evidence="3">
    <location>
        <begin position="859"/>
        <end position="871"/>
    </location>
</feature>
<dbReference type="GO" id="GO:0007389">
    <property type="term" value="P:pattern specification process"/>
    <property type="evidence" value="ECO:0007669"/>
    <property type="project" value="TreeGrafter"/>
</dbReference>
<dbReference type="AlphaFoldDB" id="A0A8B8D6M6"/>
<dbReference type="Proteomes" id="UP000694844">
    <property type="component" value="Chromosome 3"/>
</dbReference>